<proteinExistence type="predicted"/>
<evidence type="ECO:0008006" key="2">
    <source>
        <dbReference type="Google" id="ProtNLM"/>
    </source>
</evidence>
<organism evidence="1">
    <name type="scientific">marine sediment metagenome</name>
    <dbReference type="NCBI Taxonomy" id="412755"/>
    <lineage>
        <taxon>unclassified sequences</taxon>
        <taxon>metagenomes</taxon>
        <taxon>ecological metagenomes</taxon>
    </lineage>
</organism>
<evidence type="ECO:0000313" key="1">
    <source>
        <dbReference type="EMBL" id="GAH88439.1"/>
    </source>
</evidence>
<protein>
    <recommendedName>
        <fullName evidence="2">HTH cro/C1-type domain-containing protein</fullName>
    </recommendedName>
</protein>
<dbReference type="EMBL" id="BARU01040152">
    <property type="protein sequence ID" value="GAH88439.1"/>
    <property type="molecule type" value="Genomic_DNA"/>
</dbReference>
<accession>X1KE48</accession>
<reference evidence="1" key="1">
    <citation type="journal article" date="2014" name="Front. Microbiol.">
        <title>High frequency of phylogenetically diverse reductive dehalogenase-homologous genes in deep subseafloor sedimentary metagenomes.</title>
        <authorList>
            <person name="Kawai M."/>
            <person name="Futagami T."/>
            <person name="Toyoda A."/>
            <person name="Takaki Y."/>
            <person name="Nishi S."/>
            <person name="Hori S."/>
            <person name="Arai W."/>
            <person name="Tsubouchi T."/>
            <person name="Morono Y."/>
            <person name="Uchiyama I."/>
            <person name="Ito T."/>
            <person name="Fujiyama A."/>
            <person name="Inagaki F."/>
            <person name="Takami H."/>
        </authorList>
    </citation>
    <scope>NUCLEOTIDE SEQUENCE</scope>
    <source>
        <strain evidence="1">Expedition CK06-06</strain>
    </source>
</reference>
<name>X1KE48_9ZZZZ</name>
<comment type="caution">
    <text evidence="1">The sequence shown here is derived from an EMBL/GenBank/DDBJ whole genome shotgun (WGS) entry which is preliminary data.</text>
</comment>
<sequence length="93" mass="10670">MARRLAFVEPFHSPFTGRCTRPVREAVEEEMAAQRLSYADVAKRRGMDESSARQFFQNIGARNHNMAALAKWSTALNKPGDWLLKLLREHGLR</sequence>
<dbReference type="AlphaFoldDB" id="X1KE48"/>
<gene>
    <name evidence="1" type="ORF">S03H2_62122</name>
</gene>